<feature type="domain" description="Glycosyl transferase family 1" evidence="1">
    <location>
        <begin position="188"/>
        <end position="353"/>
    </location>
</feature>
<dbReference type="STRING" id="536979.SAMN04488055_0955"/>
<gene>
    <name evidence="3" type="ORF">SAMN04488055_0955</name>
</gene>
<dbReference type="Pfam" id="PF00534">
    <property type="entry name" value="Glycos_transf_1"/>
    <property type="match status" value="1"/>
</dbReference>
<dbReference type="InterPro" id="IPR008928">
    <property type="entry name" value="6-hairpin_glycosidase_sf"/>
</dbReference>
<keyword evidence="3" id="KW-0808">Transferase</keyword>
<dbReference type="Gene3D" id="1.50.10.20">
    <property type="match status" value="1"/>
</dbReference>
<dbReference type="InterPro" id="IPR028098">
    <property type="entry name" value="Glyco_trans_4-like_N"/>
</dbReference>
<dbReference type="SUPFAM" id="SSF53756">
    <property type="entry name" value="UDP-Glycosyltransferase/glycogen phosphorylase"/>
    <property type="match status" value="1"/>
</dbReference>
<dbReference type="PANTHER" id="PTHR12526:SF572">
    <property type="entry name" value="BLL5144 PROTEIN"/>
    <property type="match status" value="1"/>
</dbReference>
<accession>A0A1N6DNX7</accession>
<feature type="domain" description="Glycosyltransferase subfamily 4-like N-terminal" evidence="2">
    <location>
        <begin position="20"/>
        <end position="169"/>
    </location>
</feature>
<evidence type="ECO:0000259" key="1">
    <source>
        <dbReference type="Pfam" id="PF00534"/>
    </source>
</evidence>
<evidence type="ECO:0000313" key="4">
    <source>
        <dbReference type="Proteomes" id="UP000185003"/>
    </source>
</evidence>
<evidence type="ECO:0000259" key="2">
    <source>
        <dbReference type="Pfam" id="PF13439"/>
    </source>
</evidence>
<sequence length="760" mass="86437">MKIAYIASYFPRECGIATFTEHLIRAISNEQDPTAPEVSVIAMNDEGQTYEYPPEVTFTIRQHHMQDYLNAADHVNESGVDFVMVQHEFGIFGGESGVYLLPFLHRLKVPYLVTFHTVLKESSFMQRMVVKEIAQHAAKVIVMSNLAINFLVNLYDIEQDKILMIPHGVPDFEKLSIDAAIIPKVLRERKVLFTFGLLSRNKGIETVIQALPAIISKHPDVLYVVAGKTHPGVLRHAGEEYRDYLRNLITELGVEDHVMFIDKFLTENDLFAYLMHSSIYITPYLNEAQITSGTLTYAMGAGAAVISTPYWYAKELLAEGRGRLFGFAQHEELSNIITELLDDPAMLEGLRERSLNFGKELQWSRMGARYRQVARRRLQNPPPTPMLTRNLPEPSMLPHLNLSHIRRLTDDTGIIQHAKFGIPNLKEGYCVDDNARALMMTLMVVPHRPSKEILDLLPIYLSFLHYMQLPDGNFRNFLSFNRQYLDEVGSEDSFGRTIWALGYLIRHAPNNSYREFAQEMFHAAIPHFKDLQHLRGRANAAIGVCHYLHYHPSDERLFVALRTLIEPLTDGWERNSNDAWQWFEKDMTYDNGILPLALLHAAEITGNESWKEIGLQSLSFLENLTMSQGYFTPVGNEGWHCEGGDCPLFDQQAIETMAMVLLYQQAHTITGNKVYLQRMYTCYNWFLGDNALRLSLYDQETHGCCDGLETRGLNRNQGAESTLAYFISHLSVLNACAAVPKPEKILKTAVISGGIVSKII</sequence>
<dbReference type="GO" id="GO:0016757">
    <property type="term" value="F:glycosyltransferase activity"/>
    <property type="evidence" value="ECO:0007669"/>
    <property type="project" value="InterPro"/>
</dbReference>
<dbReference type="AlphaFoldDB" id="A0A1N6DNX7"/>
<dbReference type="GO" id="GO:0005975">
    <property type="term" value="P:carbohydrate metabolic process"/>
    <property type="evidence" value="ECO:0007669"/>
    <property type="project" value="InterPro"/>
</dbReference>
<dbReference type="PANTHER" id="PTHR12526">
    <property type="entry name" value="GLYCOSYLTRANSFERASE"/>
    <property type="match status" value="1"/>
</dbReference>
<keyword evidence="4" id="KW-1185">Reference proteome</keyword>
<dbReference type="OrthoDB" id="9765330at2"/>
<dbReference type="Pfam" id="PF13439">
    <property type="entry name" value="Glyco_transf_4"/>
    <property type="match status" value="1"/>
</dbReference>
<protein>
    <submittedName>
        <fullName evidence="3">Glycosyltransferase involved in cell wall bisynthesis</fullName>
    </submittedName>
</protein>
<name>A0A1N6DNX7_9BACT</name>
<dbReference type="InterPro" id="IPR001296">
    <property type="entry name" value="Glyco_trans_1"/>
</dbReference>
<dbReference type="Proteomes" id="UP000185003">
    <property type="component" value="Unassembled WGS sequence"/>
</dbReference>
<proteinExistence type="predicted"/>
<dbReference type="CDD" id="cd03822">
    <property type="entry name" value="GT4_mannosyltransferase-like"/>
    <property type="match status" value="1"/>
</dbReference>
<dbReference type="EMBL" id="FSRA01000001">
    <property type="protein sequence ID" value="SIN72485.1"/>
    <property type="molecule type" value="Genomic_DNA"/>
</dbReference>
<evidence type="ECO:0000313" key="3">
    <source>
        <dbReference type="EMBL" id="SIN72485.1"/>
    </source>
</evidence>
<dbReference type="RefSeq" id="WP_074238147.1">
    <property type="nucleotide sequence ID" value="NZ_FSRA01000001.1"/>
</dbReference>
<dbReference type="SUPFAM" id="SSF48208">
    <property type="entry name" value="Six-hairpin glycosidases"/>
    <property type="match status" value="1"/>
</dbReference>
<reference evidence="4" key="1">
    <citation type="submission" date="2016-11" db="EMBL/GenBank/DDBJ databases">
        <authorList>
            <person name="Varghese N."/>
            <person name="Submissions S."/>
        </authorList>
    </citation>
    <scope>NUCLEOTIDE SEQUENCE [LARGE SCALE GENOMIC DNA]</scope>
    <source>
        <strain evidence="4">DSM 24787</strain>
    </source>
</reference>
<organism evidence="3 4">
    <name type="scientific">Chitinophaga niabensis</name>
    <dbReference type="NCBI Taxonomy" id="536979"/>
    <lineage>
        <taxon>Bacteria</taxon>
        <taxon>Pseudomonadati</taxon>
        <taxon>Bacteroidota</taxon>
        <taxon>Chitinophagia</taxon>
        <taxon>Chitinophagales</taxon>
        <taxon>Chitinophagaceae</taxon>
        <taxon>Chitinophaga</taxon>
    </lineage>
</organism>
<dbReference type="Gene3D" id="3.40.50.2000">
    <property type="entry name" value="Glycogen Phosphorylase B"/>
    <property type="match status" value="2"/>
</dbReference>